<dbReference type="EMBL" id="LFJN01000003">
    <property type="protein sequence ID" value="KPI44518.1"/>
    <property type="molecule type" value="Genomic_DNA"/>
</dbReference>
<dbReference type="OrthoDB" id="609103at2759"/>
<protein>
    <submittedName>
        <fullName evidence="2">Conidiophore development protein hymA</fullName>
    </submittedName>
</protein>
<dbReference type="InterPro" id="IPR016024">
    <property type="entry name" value="ARM-type_fold"/>
</dbReference>
<sequence>MALKAFNLFGNKNNPKAPPEIVRSLKDLLYKLREPAPSTKVEDDAAKYMSQMKLIVQGTPEHDTSPDQVHQLVTCIIQEDILYELARSIRLLPFEARKDAQIIFSHILRFKPANSQTGEPPPSTIL</sequence>
<dbReference type="STRING" id="1664694.A0A0N0NR02"/>
<dbReference type="InterPro" id="IPR011989">
    <property type="entry name" value="ARM-like"/>
</dbReference>
<proteinExistence type="inferred from homology"/>
<dbReference type="Gene3D" id="1.25.10.10">
    <property type="entry name" value="Leucine-rich Repeat Variant"/>
    <property type="match status" value="1"/>
</dbReference>
<organism evidence="2 3">
    <name type="scientific">Cyphellophora attinorum</name>
    <dbReference type="NCBI Taxonomy" id="1664694"/>
    <lineage>
        <taxon>Eukaryota</taxon>
        <taxon>Fungi</taxon>
        <taxon>Dikarya</taxon>
        <taxon>Ascomycota</taxon>
        <taxon>Pezizomycotina</taxon>
        <taxon>Eurotiomycetes</taxon>
        <taxon>Chaetothyriomycetidae</taxon>
        <taxon>Chaetothyriales</taxon>
        <taxon>Cyphellophoraceae</taxon>
        <taxon>Cyphellophora</taxon>
    </lineage>
</organism>
<comment type="similarity">
    <text evidence="1">Belongs to the Mo25 family.</text>
</comment>
<dbReference type="InterPro" id="IPR013878">
    <property type="entry name" value="Mo25"/>
</dbReference>
<dbReference type="Proteomes" id="UP000038010">
    <property type="component" value="Unassembled WGS sequence"/>
</dbReference>
<dbReference type="Pfam" id="PF08569">
    <property type="entry name" value="Mo25"/>
    <property type="match status" value="1"/>
</dbReference>
<evidence type="ECO:0000313" key="2">
    <source>
        <dbReference type="EMBL" id="KPI44518.1"/>
    </source>
</evidence>
<dbReference type="AlphaFoldDB" id="A0A0N0NR02"/>
<evidence type="ECO:0000256" key="1">
    <source>
        <dbReference type="ARBA" id="ARBA00011012"/>
    </source>
</evidence>
<dbReference type="SUPFAM" id="SSF48371">
    <property type="entry name" value="ARM repeat"/>
    <property type="match status" value="1"/>
</dbReference>
<name>A0A0N0NR02_9EURO</name>
<reference evidence="2 3" key="1">
    <citation type="submission" date="2015-06" db="EMBL/GenBank/DDBJ databases">
        <title>Draft genome of the ant-associated black yeast Phialophora attae CBS 131958.</title>
        <authorList>
            <person name="Moreno L.F."/>
            <person name="Stielow B.J."/>
            <person name="de Hoog S."/>
            <person name="Vicente V.A."/>
            <person name="Weiss V.A."/>
            <person name="de Vries M."/>
            <person name="Cruz L.M."/>
            <person name="Souza E.M."/>
        </authorList>
    </citation>
    <scope>NUCLEOTIDE SEQUENCE [LARGE SCALE GENOMIC DNA]</scope>
    <source>
        <strain evidence="2 3">CBS 131958</strain>
    </source>
</reference>
<gene>
    <name evidence="2" type="ORF">AB675_8754</name>
</gene>
<evidence type="ECO:0000313" key="3">
    <source>
        <dbReference type="Proteomes" id="UP000038010"/>
    </source>
</evidence>
<keyword evidence="3" id="KW-1185">Reference proteome</keyword>
<accession>A0A0N0NR02</accession>
<comment type="caution">
    <text evidence="2">The sequence shown here is derived from an EMBL/GenBank/DDBJ whole genome shotgun (WGS) entry which is preliminary data.</text>
</comment>
<dbReference type="RefSeq" id="XP_018004481.1">
    <property type="nucleotide sequence ID" value="XM_018149227.1"/>
</dbReference>
<dbReference type="GO" id="GO:0043539">
    <property type="term" value="F:protein serine/threonine kinase activator activity"/>
    <property type="evidence" value="ECO:0007669"/>
    <property type="project" value="TreeGrafter"/>
</dbReference>
<dbReference type="PANTHER" id="PTHR10182:SF3">
    <property type="entry name" value="PROTEIN MO25"/>
    <property type="match status" value="1"/>
</dbReference>
<dbReference type="VEuPathDB" id="FungiDB:AB675_8754"/>
<dbReference type="GO" id="GO:0035556">
    <property type="term" value="P:intracellular signal transduction"/>
    <property type="evidence" value="ECO:0007669"/>
    <property type="project" value="TreeGrafter"/>
</dbReference>
<dbReference type="GeneID" id="28741107"/>
<dbReference type="PANTHER" id="PTHR10182">
    <property type="entry name" value="CALCIUM-BINDING PROTEIN 39-RELATED"/>
    <property type="match status" value="1"/>
</dbReference>